<evidence type="ECO:0000313" key="2">
    <source>
        <dbReference type="Proteomes" id="UP001516400"/>
    </source>
</evidence>
<dbReference type="Proteomes" id="UP001516400">
    <property type="component" value="Unassembled WGS sequence"/>
</dbReference>
<accession>A0ABD2MJ37</accession>
<gene>
    <name evidence="1" type="ORF">HHI36_010592</name>
</gene>
<feature type="non-terminal residue" evidence="1">
    <location>
        <position position="133"/>
    </location>
</feature>
<sequence>MFNERLKTKITDHLIKEEQIVDDSWNTMKTNILEAAKEALGTRIVGIAAKHKSTSWFTEEVKALANEKRESYLRYRSMKIQTEYRKYVKARNRVNRQIRETKREHWRKFSKNMENDMYGTQRRIWNMLRARKN</sequence>
<dbReference type="EMBL" id="JABFTP020000001">
    <property type="protein sequence ID" value="KAL3266416.1"/>
    <property type="molecule type" value="Genomic_DNA"/>
</dbReference>
<reference evidence="1 2" key="1">
    <citation type="journal article" date="2021" name="BMC Biol.">
        <title>Horizontally acquired antibacterial genes associated with adaptive radiation of ladybird beetles.</title>
        <authorList>
            <person name="Li H.S."/>
            <person name="Tang X.F."/>
            <person name="Huang Y.H."/>
            <person name="Xu Z.Y."/>
            <person name="Chen M.L."/>
            <person name="Du X.Y."/>
            <person name="Qiu B.Y."/>
            <person name="Chen P.T."/>
            <person name="Zhang W."/>
            <person name="Slipinski A."/>
            <person name="Escalona H.E."/>
            <person name="Waterhouse R.M."/>
            <person name="Zwick A."/>
            <person name="Pang H."/>
        </authorList>
    </citation>
    <scope>NUCLEOTIDE SEQUENCE [LARGE SCALE GENOMIC DNA]</scope>
    <source>
        <strain evidence="1">SYSU2018</strain>
    </source>
</reference>
<evidence type="ECO:0000313" key="1">
    <source>
        <dbReference type="EMBL" id="KAL3266416.1"/>
    </source>
</evidence>
<keyword evidence="2" id="KW-1185">Reference proteome</keyword>
<comment type="caution">
    <text evidence="1">The sequence shown here is derived from an EMBL/GenBank/DDBJ whole genome shotgun (WGS) entry which is preliminary data.</text>
</comment>
<protein>
    <submittedName>
        <fullName evidence="1">Uncharacterized protein</fullName>
    </submittedName>
</protein>
<name>A0ABD2MJ37_9CUCU</name>
<proteinExistence type="predicted"/>
<organism evidence="1 2">
    <name type="scientific">Cryptolaemus montrouzieri</name>
    <dbReference type="NCBI Taxonomy" id="559131"/>
    <lineage>
        <taxon>Eukaryota</taxon>
        <taxon>Metazoa</taxon>
        <taxon>Ecdysozoa</taxon>
        <taxon>Arthropoda</taxon>
        <taxon>Hexapoda</taxon>
        <taxon>Insecta</taxon>
        <taxon>Pterygota</taxon>
        <taxon>Neoptera</taxon>
        <taxon>Endopterygota</taxon>
        <taxon>Coleoptera</taxon>
        <taxon>Polyphaga</taxon>
        <taxon>Cucujiformia</taxon>
        <taxon>Coccinelloidea</taxon>
        <taxon>Coccinellidae</taxon>
        <taxon>Scymninae</taxon>
        <taxon>Scymnini</taxon>
        <taxon>Cryptolaemus</taxon>
    </lineage>
</organism>
<dbReference type="AlphaFoldDB" id="A0ABD2MJ37"/>